<keyword evidence="3" id="KW-1185">Reference proteome</keyword>
<feature type="transmembrane region" description="Helical" evidence="1">
    <location>
        <begin position="7"/>
        <end position="25"/>
    </location>
</feature>
<accession>A0ABX9IQB7</accession>
<organism evidence="2 3">
    <name type="scientific">Chryseobacterium rhizosphaerae</name>
    <dbReference type="NCBI Taxonomy" id="395937"/>
    <lineage>
        <taxon>Bacteria</taxon>
        <taxon>Pseudomonadati</taxon>
        <taxon>Bacteroidota</taxon>
        <taxon>Flavobacteriia</taxon>
        <taxon>Flavobacteriales</taxon>
        <taxon>Weeksellaceae</taxon>
        <taxon>Chryseobacterium group</taxon>
        <taxon>Chryseobacterium</taxon>
    </lineage>
</organism>
<feature type="transmembrane region" description="Helical" evidence="1">
    <location>
        <begin position="31"/>
        <end position="53"/>
    </location>
</feature>
<name>A0ABX9IQB7_9FLAO</name>
<dbReference type="Proteomes" id="UP000256491">
    <property type="component" value="Unassembled WGS sequence"/>
</dbReference>
<evidence type="ECO:0000256" key="1">
    <source>
        <dbReference type="SAM" id="Phobius"/>
    </source>
</evidence>
<gene>
    <name evidence="2" type="ORF">DRF57_06370</name>
</gene>
<keyword evidence="1" id="KW-0472">Membrane</keyword>
<evidence type="ECO:0000313" key="3">
    <source>
        <dbReference type="Proteomes" id="UP000256491"/>
    </source>
</evidence>
<evidence type="ECO:0000313" key="2">
    <source>
        <dbReference type="EMBL" id="REC77008.1"/>
    </source>
</evidence>
<sequence length="231" mass="26735">MKKNNSLYYFIGSVIILYTFLFFAFSKCFNLNFIEFFTGLGAIGTVSSLLFVYTQILKTQEQFIQSNKPLLIPQTSKFIAYNQPSVTNFNRISINKIVKKNGIDNLEYDNKLEVKCFKNEAVNINISIIEGTVTNSNEEYLCANLNDYLHIALPQKIVTDLSKVNWMEAGIKQGESYDRFFTNSKYILEIRYEDVSSNSYIDRYELKFTLKGKTIENVQRVVANINFKKLT</sequence>
<protein>
    <submittedName>
        <fullName evidence="2">Uncharacterized protein</fullName>
    </submittedName>
</protein>
<dbReference type="EMBL" id="QNUF01000005">
    <property type="protein sequence ID" value="REC77008.1"/>
    <property type="molecule type" value="Genomic_DNA"/>
</dbReference>
<proteinExistence type="predicted"/>
<keyword evidence="1" id="KW-1133">Transmembrane helix</keyword>
<keyword evidence="1" id="KW-0812">Transmembrane</keyword>
<comment type="caution">
    <text evidence="2">The sequence shown here is derived from an EMBL/GenBank/DDBJ whole genome shotgun (WGS) entry which is preliminary data.</text>
</comment>
<dbReference type="RefSeq" id="WP_084087437.1">
    <property type="nucleotide sequence ID" value="NZ_BJYH01000028.1"/>
</dbReference>
<reference evidence="2 3" key="1">
    <citation type="journal article" date="2010" name="Syst. Appl. Microbiol.">
        <title>Four new species of Chryseobacterium from the rhizosphere of coastal sand dune plants, Chryseobacterium elymi sp. nov., Chryseobacterium hagamense sp. nov., Chryseobacterium lathyri sp. nov. and Chryseobacterium rhizosphaerae sp. nov.</title>
        <authorList>
            <person name="Cho S.H."/>
            <person name="Lee K.S."/>
            <person name="Shin D.S."/>
            <person name="Han J.H."/>
            <person name="Park K.S."/>
            <person name="Lee C.H."/>
            <person name="Park K.H."/>
            <person name="Kim S.B."/>
        </authorList>
    </citation>
    <scope>NUCLEOTIDE SEQUENCE [LARGE SCALE GENOMIC DNA]</scope>
    <source>
        <strain evidence="2 3">KCTC 22548</strain>
    </source>
</reference>